<sequence length="64" mass="7627">MVEVWDHDTFGKDYIGRCILTLTRVILEGEFQDEFVLQGAKSGKLNLHFKWTPQPIYRDRDRDQ</sequence>
<evidence type="ECO:0000313" key="1">
    <source>
        <dbReference type="EMBL" id="EEC83325.1"/>
    </source>
</evidence>
<gene>
    <name evidence="1" type="ORF">OsI_28709</name>
</gene>
<dbReference type="AlphaFoldDB" id="B8B9I2"/>
<dbReference type="SUPFAM" id="SSF49562">
    <property type="entry name" value="C2 domain (Calcium/lipid-binding domain, CaLB)"/>
    <property type="match status" value="1"/>
</dbReference>
<keyword evidence="2" id="KW-1185">Reference proteome</keyword>
<dbReference type="HOGENOM" id="CLU_191898_0_0_1"/>
<reference evidence="1 2" key="1">
    <citation type="journal article" date="2005" name="PLoS Biol.">
        <title>The genomes of Oryza sativa: a history of duplications.</title>
        <authorList>
            <person name="Yu J."/>
            <person name="Wang J."/>
            <person name="Lin W."/>
            <person name="Li S."/>
            <person name="Li H."/>
            <person name="Zhou J."/>
            <person name="Ni P."/>
            <person name="Dong W."/>
            <person name="Hu S."/>
            <person name="Zeng C."/>
            <person name="Zhang J."/>
            <person name="Zhang Y."/>
            <person name="Li R."/>
            <person name="Xu Z."/>
            <person name="Li S."/>
            <person name="Li X."/>
            <person name="Zheng H."/>
            <person name="Cong L."/>
            <person name="Lin L."/>
            <person name="Yin J."/>
            <person name="Geng J."/>
            <person name="Li G."/>
            <person name="Shi J."/>
            <person name="Liu J."/>
            <person name="Lv H."/>
            <person name="Li J."/>
            <person name="Wang J."/>
            <person name="Deng Y."/>
            <person name="Ran L."/>
            <person name="Shi X."/>
            <person name="Wang X."/>
            <person name="Wu Q."/>
            <person name="Li C."/>
            <person name="Ren X."/>
            <person name="Wang J."/>
            <person name="Wang X."/>
            <person name="Li D."/>
            <person name="Liu D."/>
            <person name="Zhang X."/>
            <person name="Ji Z."/>
            <person name="Zhao W."/>
            <person name="Sun Y."/>
            <person name="Zhang Z."/>
            <person name="Bao J."/>
            <person name="Han Y."/>
            <person name="Dong L."/>
            <person name="Ji J."/>
            <person name="Chen P."/>
            <person name="Wu S."/>
            <person name="Liu J."/>
            <person name="Xiao Y."/>
            <person name="Bu D."/>
            <person name="Tan J."/>
            <person name="Yang L."/>
            <person name="Ye C."/>
            <person name="Zhang J."/>
            <person name="Xu J."/>
            <person name="Zhou Y."/>
            <person name="Yu Y."/>
            <person name="Zhang B."/>
            <person name="Zhuang S."/>
            <person name="Wei H."/>
            <person name="Liu B."/>
            <person name="Lei M."/>
            <person name="Yu H."/>
            <person name="Li Y."/>
            <person name="Xu H."/>
            <person name="Wei S."/>
            <person name="He X."/>
            <person name="Fang L."/>
            <person name="Zhang Z."/>
            <person name="Zhang Y."/>
            <person name="Huang X."/>
            <person name="Su Z."/>
            <person name="Tong W."/>
            <person name="Li J."/>
            <person name="Tong Z."/>
            <person name="Li S."/>
            <person name="Ye J."/>
            <person name="Wang L."/>
            <person name="Fang L."/>
            <person name="Lei T."/>
            <person name="Chen C."/>
            <person name="Chen H."/>
            <person name="Xu Z."/>
            <person name="Li H."/>
            <person name="Huang H."/>
            <person name="Zhang F."/>
            <person name="Xu H."/>
            <person name="Li N."/>
            <person name="Zhao C."/>
            <person name="Li S."/>
            <person name="Dong L."/>
            <person name="Huang Y."/>
            <person name="Li L."/>
            <person name="Xi Y."/>
            <person name="Qi Q."/>
            <person name="Li W."/>
            <person name="Zhang B."/>
            <person name="Hu W."/>
            <person name="Zhang Y."/>
            <person name="Tian X."/>
            <person name="Jiao Y."/>
            <person name="Liang X."/>
            <person name="Jin J."/>
            <person name="Gao L."/>
            <person name="Zheng W."/>
            <person name="Hao B."/>
            <person name="Liu S."/>
            <person name="Wang W."/>
            <person name="Yuan L."/>
            <person name="Cao M."/>
            <person name="McDermott J."/>
            <person name="Samudrala R."/>
            <person name="Wang J."/>
            <person name="Wong G.K."/>
            <person name="Yang H."/>
        </authorList>
    </citation>
    <scope>NUCLEOTIDE SEQUENCE [LARGE SCALE GENOMIC DNA]</scope>
    <source>
        <strain evidence="2">cv. 93-11</strain>
    </source>
</reference>
<accession>B8B9I2</accession>
<organism evidence="1 2">
    <name type="scientific">Oryza sativa subsp. indica</name>
    <name type="common">Rice</name>
    <dbReference type="NCBI Taxonomy" id="39946"/>
    <lineage>
        <taxon>Eukaryota</taxon>
        <taxon>Viridiplantae</taxon>
        <taxon>Streptophyta</taxon>
        <taxon>Embryophyta</taxon>
        <taxon>Tracheophyta</taxon>
        <taxon>Spermatophyta</taxon>
        <taxon>Magnoliopsida</taxon>
        <taxon>Liliopsida</taxon>
        <taxon>Poales</taxon>
        <taxon>Poaceae</taxon>
        <taxon>BOP clade</taxon>
        <taxon>Oryzoideae</taxon>
        <taxon>Oryzeae</taxon>
        <taxon>Oryzinae</taxon>
        <taxon>Oryza</taxon>
        <taxon>Oryza sativa</taxon>
    </lineage>
</organism>
<evidence type="ECO:0000313" key="2">
    <source>
        <dbReference type="Proteomes" id="UP000007015"/>
    </source>
</evidence>
<dbReference type="InterPro" id="IPR035892">
    <property type="entry name" value="C2_domain_sf"/>
</dbReference>
<dbReference type="Gramene" id="BGIOSGA027225-TA">
    <property type="protein sequence ID" value="BGIOSGA027225-PA"/>
    <property type="gene ID" value="BGIOSGA027225"/>
</dbReference>
<dbReference type="EMBL" id="CM000133">
    <property type="protein sequence ID" value="EEC83325.1"/>
    <property type="molecule type" value="Genomic_DNA"/>
</dbReference>
<dbReference type="Proteomes" id="UP000007015">
    <property type="component" value="Chromosome 8"/>
</dbReference>
<name>B8B9I2_ORYSI</name>
<protein>
    <recommendedName>
        <fullName evidence="3">C2 domain-containing protein</fullName>
    </recommendedName>
</protein>
<dbReference type="Gene3D" id="2.60.40.150">
    <property type="entry name" value="C2 domain"/>
    <property type="match status" value="1"/>
</dbReference>
<proteinExistence type="predicted"/>
<dbReference type="STRING" id="39946.B8B9I2"/>
<dbReference type="OMA" id="FTDIFHV"/>
<evidence type="ECO:0008006" key="3">
    <source>
        <dbReference type="Google" id="ProtNLM"/>
    </source>
</evidence>